<keyword evidence="3" id="KW-0804">Transcription</keyword>
<dbReference type="InterPro" id="IPR005471">
    <property type="entry name" value="Tscrpt_reg_IclR_N"/>
</dbReference>
<dbReference type="SUPFAM" id="SSF46785">
    <property type="entry name" value="Winged helix' DNA-binding domain"/>
    <property type="match status" value="1"/>
</dbReference>
<evidence type="ECO:0000259" key="5">
    <source>
        <dbReference type="PROSITE" id="PS51078"/>
    </source>
</evidence>
<dbReference type="PANTHER" id="PTHR30136:SF35">
    <property type="entry name" value="HTH-TYPE TRANSCRIPTIONAL REGULATOR RV1719"/>
    <property type="match status" value="1"/>
</dbReference>
<evidence type="ECO:0000256" key="2">
    <source>
        <dbReference type="ARBA" id="ARBA00023125"/>
    </source>
</evidence>
<accession>A0A7W5H9B6</accession>
<proteinExistence type="predicted"/>
<keyword evidence="1" id="KW-0805">Transcription regulation</keyword>
<dbReference type="InterPro" id="IPR050707">
    <property type="entry name" value="HTH_MetabolicPath_Reg"/>
</dbReference>
<comment type="caution">
    <text evidence="6">The sequence shown here is derived from an EMBL/GenBank/DDBJ whole genome shotgun (WGS) entry which is preliminary data.</text>
</comment>
<dbReference type="Gene3D" id="3.30.450.40">
    <property type="match status" value="1"/>
</dbReference>
<dbReference type="PANTHER" id="PTHR30136">
    <property type="entry name" value="HELIX-TURN-HELIX TRANSCRIPTIONAL REGULATOR, ICLR FAMILY"/>
    <property type="match status" value="1"/>
</dbReference>
<dbReference type="Pfam" id="PF09339">
    <property type="entry name" value="HTH_IclR"/>
    <property type="match status" value="1"/>
</dbReference>
<evidence type="ECO:0000313" key="6">
    <source>
        <dbReference type="EMBL" id="MBB3210383.1"/>
    </source>
</evidence>
<dbReference type="PROSITE" id="PS51078">
    <property type="entry name" value="ICLR_ED"/>
    <property type="match status" value="1"/>
</dbReference>
<keyword evidence="7" id="KW-1185">Reference proteome</keyword>
<evidence type="ECO:0000259" key="4">
    <source>
        <dbReference type="PROSITE" id="PS51077"/>
    </source>
</evidence>
<dbReference type="GO" id="GO:0003700">
    <property type="term" value="F:DNA-binding transcription factor activity"/>
    <property type="evidence" value="ECO:0007669"/>
    <property type="project" value="TreeGrafter"/>
</dbReference>
<dbReference type="RefSeq" id="WP_184309650.1">
    <property type="nucleotide sequence ID" value="NZ_JACHXU010000036.1"/>
</dbReference>
<protein>
    <submittedName>
        <fullName evidence="6">DNA-binding IclR family transcriptional regulator</fullName>
    </submittedName>
</protein>
<dbReference type="SMART" id="SM00346">
    <property type="entry name" value="HTH_ICLR"/>
    <property type="match status" value="1"/>
</dbReference>
<feature type="domain" description="HTH iclR-type" evidence="4">
    <location>
        <begin position="21"/>
        <end position="83"/>
    </location>
</feature>
<name>A0A7W5H9B6_9BACT</name>
<dbReference type="InterPro" id="IPR029016">
    <property type="entry name" value="GAF-like_dom_sf"/>
</dbReference>
<dbReference type="SUPFAM" id="SSF55781">
    <property type="entry name" value="GAF domain-like"/>
    <property type="match status" value="1"/>
</dbReference>
<evidence type="ECO:0000256" key="1">
    <source>
        <dbReference type="ARBA" id="ARBA00023015"/>
    </source>
</evidence>
<dbReference type="GO" id="GO:0003677">
    <property type="term" value="F:DNA binding"/>
    <property type="evidence" value="ECO:0007669"/>
    <property type="project" value="UniProtKB-KW"/>
</dbReference>
<dbReference type="AlphaFoldDB" id="A0A7W5H9B6"/>
<gene>
    <name evidence="6" type="ORF">FHS27_006230</name>
</gene>
<dbReference type="EMBL" id="JACHXU010000036">
    <property type="protein sequence ID" value="MBB3210383.1"/>
    <property type="molecule type" value="Genomic_DNA"/>
</dbReference>
<dbReference type="GO" id="GO:0045892">
    <property type="term" value="P:negative regulation of DNA-templated transcription"/>
    <property type="evidence" value="ECO:0007669"/>
    <property type="project" value="TreeGrafter"/>
</dbReference>
<dbReference type="InterPro" id="IPR014757">
    <property type="entry name" value="Tscrpt_reg_IclR_C"/>
</dbReference>
<dbReference type="Proteomes" id="UP000536179">
    <property type="component" value="Unassembled WGS sequence"/>
</dbReference>
<dbReference type="InterPro" id="IPR036388">
    <property type="entry name" value="WH-like_DNA-bd_sf"/>
</dbReference>
<organism evidence="6 7">
    <name type="scientific">Aporhodopirellula rubra</name>
    <dbReference type="NCBI Taxonomy" id="980271"/>
    <lineage>
        <taxon>Bacteria</taxon>
        <taxon>Pseudomonadati</taxon>
        <taxon>Planctomycetota</taxon>
        <taxon>Planctomycetia</taxon>
        <taxon>Pirellulales</taxon>
        <taxon>Pirellulaceae</taxon>
        <taxon>Aporhodopirellula</taxon>
    </lineage>
</organism>
<dbReference type="Pfam" id="PF01614">
    <property type="entry name" value="IclR_C"/>
    <property type="match status" value="1"/>
</dbReference>
<dbReference type="Gene3D" id="1.10.10.10">
    <property type="entry name" value="Winged helix-like DNA-binding domain superfamily/Winged helix DNA-binding domain"/>
    <property type="match status" value="1"/>
</dbReference>
<feature type="domain" description="IclR-ED" evidence="5">
    <location>
        <begin position="84"/>
        <end position="265"/>
    </location>
</feature>
<evidence type="ECO:0000313" key="7">
    <source>
        <dbReference type="Proteomes" id="UP000536179"/>
    </source>
</evidence>
<keyword evidence="2 6" id="KW-0238">DNA-binding</keyword>
<sequence length="266" mass="29632">MTVENAARVRAKKATTVKYSVPAFEHGLDLLELLLASPVSLSQTAIANQTGRPISSVFRLLNCLEQRRYVQRDVDTGNYGPTMRLYQLAQACPAHQRFRDLAMAPMQDLARKVGESCHLSIREGNQLRVVYNQPSPHMHSLNVSENATYSLVRTTAGKLLLAHLPSDRRERLLESLPEFREYSSREQETLRADLEELGLKKITAVPSQVTPGVLDVDLLLENAWLGDHAVLAVPCIQKYSKSEQKTNLLPTIEAAAEHIVAALKEA</sequence>
<reference evidence="6 7" key="1">
    <citation type="submission" date="2020-08" db="EMBL/GenBank/DDBJ databases">
        <title>Genomic Encyclopedia of Type Strains, Phase III (KMG-III): the genomes of soil and plant-associated and newly described type strains.</title>
        <authorList>
            <person name="Whitman W."/>
        </authorList>
    </citation>
    <scope>NUCLEOTIDE SEQUENCE [LARGE SCALE GENOMIC DNA]</scope>
    <source>
        <strain evidence="6 7">CECT 8075</strain>
    </source>
</reference>
<evidence type="ECO:0000256" key="3">
    <source>
        <dbReference type="ARBA" id="ARBA00023163"/>
    </source>
</evidence>
<dbReference type="InterPro" id="IPR036390">
    <property type="entry name" value="WH_DNA-bd_sf"/>
</dbReference>
<dbReference type="PROSITE" id="PS51077">
    <property type="entry name" value="HTH_ICLR"/>
    <property type="match status" value="1"/>
</dbReference>